<sequence length="156" mass="16646">MGYLLLVNGVLRGVCFLALAGGICPRECSITHRLRSIIPIFLSLSDIKNPYPNRLPQDPPPPLHSHSFLLPSLLISSTSLSNALPFILSSPASTLHSSTPSPAQKPLSSVLCGLYRGPNSPISPGALNSISARPNFSFEFSTGRHRSGFTAQQVGQ</sequence>
<dbReference type="EMBL" id="NESQ01000046">
    <property type="protein sequence ID" value="PUU81381.1"/>
    <property type="molecule type" value="Genomic_DNA"/>
</dbReference>
<evidence type="ECO:0000256" key="1">
    <source>
        <dbReference type="SAM" id="SignalP"/>
    </source>
</evidence>
<keyword evidence="3" id="KW-1185">Reference proteome</keyword>
<feature type="chain" id="PRO_5015425602" evidence="1">
    <location>
        <begin position="21"/>
        <end position="156"/>
    </location>
</feature>
<name>A0A2T7A0X0_TUBBO</name>
<organism evidence="2 3">
    <name type="scientific">Tuber borchii</name>
    <name type="common">White truffle</name>
    <dbReference type="NCBI Taxonomy" id="42251"/>
    <lineage>
        <taxon>Eukaryota</taxon>
        <taxon>Fungi</taxon>
        <taxon>Dikarya</taxon>
        <taxon>Ascomycota</taxon>
        <taxon>Pezizomycotina</taxon>
        <taxon>Pezizomycetes</taxon>
        <taxon>Pezizales</taxon>
        <taxon>Tuberaceae</taxon>
        <taxon>Tuber</taxon>
    </lineage>
</organism>
<gene>
    <name evidence="2" type="ORF">B9Z19DRAFT_1077369</name>
</gene>
<keyword evidence="1" id="KW-0732">Signal</keyword>
<dbReference type="AlphaFoldDB" id="A0A2T7A0X0"/>
<protein>
    <submittedName>
        <fullName evidence="2">Uncharacterized protein</fullName>
    </submittedName>
</protein>
<proteinExistence type="predicted"/>
<evidence type="ECO:0000313" key="3">
    <source>
        <dbReference type="Proteomes" id="UP000244722"/>
    </source>
</evidence>
<evidence type="ECO:0000313" key="2">
    <source>
        <dbReference type="EMBL" id="PUU81381.1"/>
    </source>
</evidence>
<comment type="caution">
    <text evidence="2">The sequence shown here is derived from an EMBL/GenBank/DDBJ whole genome shotgun (WGS) entry which is preliminary data.</text>
</comment>
<feature type="signal peptide" evidence="1">
    <location>
        <begin position="1"/>
        <end position="20"/>
    </location>
</feature>
<reference evidence="2 3" key="1">
    <citation type="submission" date="2017-04" db="EMBL/GenBank/DDBJ databases">
        <title>Draft genome sequence of Tuber borchii Vittad., a whitish edible truffle.</title>
        <authorList>
            <consortium name="DOE Joint Genome Institute"/>
            <person name="Murat C."/>
            <person name="Kuo A."/>
            <person name="Barry K.W."/>
            <person name="Clum A."/>
            <person name="Dockter R.B."/>
            <person name="Fauchery L."/>
            <person name="Iotti M."/>
            <person name="Kohler A."/>
            <person name="Labutti K."/>
            <person name="Lindquist E.A."/>
            <person name="Lipzen A."/>
            <person name="Ohm R.A."/>
            <person name="Wang M."/>
            <person name="Grigoriev I.V."/>
            <person name="Zambonelli A."/>
            <person name="Martin F.M."/>
        </authorList>
    </citation>
    <scope>NUCLEOTIDE SEQUENCE [LARGE SCALE GENOMIC DNA]</scope>
    <source>
        <strain evidence="2 3">Tbo3840</strain>
    </source>
</reference>
<accession>A0A2T7A0X0</accession>
<dbReference type="Proteomes" id="UP000244722">
    <property type="component" value="Unassembled WGS sequence"/>
</dbReference>